<organism evidence="2 3">
    <name type="scientific">Streptomyces sulfonofaciens</name>
    <dbReference type="NCBI Taxonomy" id="68272"/>
    <lineage>
        <taxon>Bacteria</taxon>
        <taxon>Bacillati</taxon>
        <taxon>Actinomycetota</taxon>
        <taxon>Actinomycetes</taxon>
        <taxon>Kitasatosporales</taxon>
        <taxon>Streptomycetaceae</taxon>
        <taxon>Streptomyces</taxon>
    </lineage>
</organism>
<comment type="caution">
    <text evidence="2">The sequence shown here is derived from an EMBL/GenBank/DDBJ whole genome shotgun (WGS) entry which is preliminary data.</text>
</comment>
<dbReference type="GO" id="GO:0003824">
    <property type="term" value="F:catalytic activity"/>
    <property type="evidence" value="ECO:0007669"/>
    <property type="project" value="UniProtKB-ARBA"/>
</dbReference>
<dbReference type="EMBL" id="BNCD01000017">
    <property type="protein sequence ID" value="GHH85061.1"/>
    <property type="molecule type" value="Genomic_DNA"/>
</dbReference>
<reference evidence="2" key="2">
    <citation type="submission" date="2020-09" db="EMBL/GenBank/DDBJ databases">
        <authorList>
            <person name="Sun Q."/>
            <person name="Ohkuma M."/>
        </authorList>
    </citation>
    <scope>NUCLEOTIDE SEQUENCE</scope>
    <source>
        <strain evidence="2">JCM 5069</strain>
    </source>
</reference>
<protein>
    <recommendedName>
        <fullName evidence="1">AB hydrolase-1 domain-containing protein</fullName>
    </recommendedName>
</protein>
<accession>A0A919L708</accession>
<dbReference type="Pfam" id="PF00561">
    <property type="entry name" value="Abhydrolase_1"/>
    <property type="match status" value="1"/>
</dbReference>
<evidence type="ECO:0000259" key="1">
    <source>
        <dbReference type="Pfam" id="PF00561"/>
    </source>
</evidence>
<evidence type="ECO:0000313" key="2">
    <source>
        <dbReference type="EMBL" id="GHH85061.1"/>
    </source>
</evidence>
<proteinExistence type="predicted"/>
<keyword evidence="3" id="KW-1185">Reference proteome</keyword>
<evidence type="ECO:0000313" key="3">
    <source>
        <dbReference type="Proteomes" id="UP000603708"/>
    </source>
</evidence>
<dbReference type="PANTHER" id="PTHR43329">
    <property type="entry name" value="EPOXIDE HYDROLASE"/>
    <property type="match status" value="1"/>
</dbReference>
<dbReference type="Gene3D" id="3.40.50.1820">
    <property type="entry name" value="alpha/beta hydrolase"/>
    <property type="match status" value="1"/>
</dbReference>
<feature type="domain" description="AB hydrolase-1" evidence="1">
    <location>
        <begin position="44"/>
        <end position="119"/>
    </location>
</feature>
<dbReference type="AlphaFoldDB" id="A0A919L708"/>
<name>A0A919L708_9ACTN</name>
<sequence>MNEADRPCESGTSSAGLTFRTGFHTFDVDVDGVRIHGRVGGSGPPVLLLHGFPQTHPAWRYVAPRLARDHTVVAADLRGYGDSGKPPAGPDHSAYGKRAMAADQVGLMARLGFDRFAAVADARARTVPTRAYDRGRSGDAGPRPG</sequence>
<dbReference type="Proteomes" id="UP000603708">
    <property type="component" value="Unassembled WGS sequence"/>
</dbReference>
<gene>
    <name evidence="2" type="ORF">GCM10018793_51570</name>
</gene>
<dbReference type="InterPro" id="IPR029058">
    <property type="entry name" value="AB_hydrolase_fold"/>
</dbReference>
<dbReference type="InterPro" id="IPR000073">
    <property type="entry name" value="AB_hydrolase_1"/>
</dbReference>
<dbReference type="RefSeq" id="WP_189935976.1">
    <property type="nucleotide sequence ID" value="NZ_BNCD01000017.1"/>
</dbReference>
<dbReference type="SUPFAM" id="SSF53474">
    <property type="entry name" value="alpha/beta-Hydrolases"/>
    <property type="match status" value="1"/>
</dbReference>
<reference evidence="2" key="1">
    <citation type="journal article" date="2014" name="Int. J. Syst. Evol. Microbiol.">
        <title>Complete genome sequence of Corynebacterium casei LMG S-19264T (=DSM 44701T), isolated from a smear-ripened cheese.</title>
        <authorList>
            <consortium name="US DOE Joint Genome Institute (JGI-PGF)"/>
            <person name="Walter F."/>
            <person name="Albersmeier A."/>
            <person name="Kalinowski J."/>
            <person name="Ruckert C."/>
        </authorList>
    </citation>
    <scope>NUCLEOTIDE SEQUENCE</scope>
    <source>
        <strain evidence="2">JCM 5069</strain>
    </source>
</reference>